<dbReference type="AlphaFoldDB" id="V7HZ83"/>
<reference evidence="1 2" key="1">
    <citation type="journal article" date="2014" name="Genome Announc.">
        <title>The Genome of the Predominant Equine Lactobacillus Species, Lactobacillus equi, Is Reflective of Its Lifestyle Adaptations to an Herbivorous Host.</title>
        <authorList>
            <person name="O'Donnell M.M."/>
            <person name="Harris H.M."/>
            <person name="O'Toole P.W."/>
            <person name="Ross R.P."/>
        </authorList>
    </citation>
    <scope>NUCLEOTIDE SEQUENCE [LARGE SCALE GENOMIC DNA]</scope>
    <source>
        <strain evidence="1 2">DPC 6820</strain>
    </source>
</reference>
<dbReference type="GO" id="GO:0016301">
    <property type="term" value="F:kinase activity"/>
    <property type="evidence" value="ECO:0007669"/>
    <property type="project" value="UniProtKB-KW"/>
</dbReference>
<proteinExistence type="predicted"/>
<keyword evidence="1" id="KW-0808">Transferase</keyword>
<dbReference type="EMBL" id="AWWH01000066">
    <property type="protein sequence ID" value="ETA74508.1"/>
    <property type="molecule type" value="Genomic_DNA"/>
</dbReference>
<dbReference type="Proteomes" id="UP000018559">
    <property type="component" value="Unassembled WGS sequence"/>
</dbReference>
<keyword evidence="1" id="KW-0418">Kinase</keyword>
<organism evidence="1 2">
    <name type="scientific">Ligilactobacillus equi DPC 6820</name>
    <dbReference type="NCBI Taxonomy" id="1392007"/>
    <lineage>
        <taxon>Bacteria</taxon>
        <taxon>Bacillati</taxon>
        <taxon>Bacillota</taxon>
        <taxon>Bacilli</taxon>
        <taxon>Lactobacillales</taxon>
        <taxon>Lactobacillaceae</taxon>
        <taxon>Ligilactobacillus</taxon>
    </lineage>
</organism>
<accession>V7HZ83</accession>
<name>V7HZ83_9LACO</name>
<comment type="caution">
    <text evidence="1">The sequence shown here is derived from an EMBL/GenBank/DDBJ whole genome shotgun (WGS) entry which is preliminary data.</text>
</comment>
<dbReference type="PATRIC" id="fig|1392007.3.peg.673"/>
<protein>
    <submittedName>
        <fullName evidence="1">6-phosphofructokinase</fullName>
    </submittedName>
</protein>
<keyword evidence="2" id="KW-1185">Reference proteome</keyword>
<sequence length="376" mass="42743">MFKDLIRKDAFLMQITKKQIEEFNNNPTIKYLGQFPTWTISIIQKKEDGKLGKIPVNASAIIKGQTSFHKSEDFCSPQTPGNMLTLPELNSNPKLYGINRTWHVDAKATKVFAIDIENDLNSGVVENLMKLPFLYLEESVSGGLHGLLPFTDELQAKYPMLVDTTVVKQRLNADGQDLGTFEVFFKDHFITLTKATKDIPPVSKTAAFEFLDQFLQGVEQAKDKSLANQGNRQVVKGDTPEISEIISDSLTDQALDQLFRMSPINYDGGDLSKYENAVVYKAANLIKHAFLSSEPMMTMNVKKKYHKLSVEELSYAIYLTVKKVVSYRKKHDSKRNGMPYLLYLSANCVSRLREEERISFEKYQAQKQKQTVNNVQ</sequence>
<evidence type="ECO:0000313" key="2">
    <source>
        <dbReference type="Proteomes" id="UP000018559"/>
    </source>
</evidence>
<gene>
    <name evidence="1" type="ORF">LEQ_0373</name>
</gene>
<evidence type="ECO:0000313" key="1">
    <source>
        <dbReference type="EMBL" id="ETA74508.1"/>
    </source>
</evidence>